<gene>
    <name evidence="2" type="ORF">JZY06_11830</name>
</gene>
<name>A0A939E1K5_9CORY</name>
<dbReference type="Gene3D" id="3.40.50.2000">
    <property type="entry name" value="Glycogen Phosphorylase B"/>
    <property type="match status" value="1"/>
</dbReference>
<dbReference type="Pfam" id="PF13524">
    <property type="entry name" value="Glyco_trans_1_2"/>
    <property type="match status" value="1"/>
</dbReference>
<dbReference type="InterPro" id="IPR029044">
    <property type="entry name" value="Nucleotide-diphossugar_trans"/>
</dbReference>
<protein>
    <submittedName>
        <fullName evidence="2">Glycosyltransferase</fullName>
    </submittedName>
</protein>
<dbReference type="InterPro" id="IPR055259">
    <property type="entry name" value="YkvP/CgeB_Glyco_trans-like"/>
</dbReference>
<evidence type="ECO:0000259" key="1">
    <source>
        <dbReference type="Pfam" id="PF13524"/>
    </source>
</evidence>
<dbReference type="AlphaFoldDB" id="A0A939E1K5"/>
<dbReference type="Gene3D" id="3.90.550.10">
    <property type="entry name" value="Spore Coat Polysaccharide Biosynthesis Protein SpsA, Chain A"/>
    <property type="match status" value="1"/>
</dbReference>
<sequence length="576" mass="65330">MVSHLLPWRPIVNPAQQRDVRVGVILDSFSEQAFAPEWHQVLLKPGQWRDQLDDLDMVFIESAWHGNNDAWQYALTPKPWDKLKEMVAESRRRGIPTVFWNKEDPVHFEDFIQTAALFDHVFTTDVNKVDDYKKHLGHDNVGVLGFAAQPAIHSPVRPEFGHATRDIAFAGMYFAHKYPERREQMKLLLGAASKASARREMDTGLEIFSRFLGRDKRYQFPKPLSKHVIGSVDYQKMLSAYRLYKVFLNVNSVVDSPSMCARRIFELLACGTSVVTTPSPAVREFFPAEELTVVDNPEDAENALRALVKSPELRDRMNHLAARRIWAEHTYGHRVDTVLEAVGLEAKKRHHPKVSVICSTIRKQQIDHVLNMAAAQVNVDLQLCILAHGFPAEGIKDKAEKLGLDDVVVLEGDSGDSLGHCLNRLVDASDGEVIAKWDDDDIYGPHYLEDQLNALMFSAADVVGKQAHFTWLEQRGLTALTSPEREHKFTHFVAGPTLVFPRETAQKHRFLDVSTGEDTAFLRSVVAAEGRIYTADRFNFIRIRGGEGHTWRRPDNEFLANSRVISFDDITVHVMV</sequence>
<evidence type="ECO:0000313" key="2">
    <source>
        <dbReference type="EMBL" id="MBN9645295.1"/>
    </source>
</evidence>
<dbReference type="RefSeq" id="WP_207279780.1">
    <property type="nucleotide sequence ID" value="NZ_JAFLEQ010000018.1"/>
</dbReference>
<organism evidence="2 3">
    <name type="scientific">Corynebacterium mendelii</name>
    <dbReference type="NCBI Taxonomy" id="2765362"/>
    <lineage>
        <taxon>Bacteria</taxon>
        <taxon>Bacillati</taxon>
        <taxon>Actinomycetota</taxon>
        <taxon>Actinomycetes</taxon>
        <taxon>Mycobacteriales</taxon>
        <taxon>Corynebacteriaceae</taxon>
        <taxon>Corynebacterium</taxon>
    </lineage>
</organism>
<dbReference type="Proteomes" id="UP000664332">
    <property type="component" value="Unassembled WGS sequence"/>
</dbReference>
<dbReference type="SUPFAM" id="SSF53756">
    <property type="entry name" value="UDP-Glycosyltransferase/glycogen phosphorylase"/>
    <property type="match status" value="1"/>
</dbReference>
<keyword evidence="3" id="KW-1185">Reference proteome</keyword>
<comment type="caution">
    <text evidence="2">The sequence shown here is derived from an EMBL/GenBank/DDBJ whole genome shotgun (WGS) entry which is preliminary data.</text>
</comment>
<feature type="domain" description="Spore protein YkvP/CgeB glycosyl transferase-like" evidence="1">
    <location>
        <begin position="221"/>
        <end position="339"/>
    </location>
</feature>
<reference evidence="2" key="1">
    <citation type="submission" date="2021-03" db="EMBL/GenBank/DDBJ databases">
        <authorList>
            <person name="Sun Q."/>
        </authorList>
    </citation>
    <scope>NUCLEOTIDE SEQUENCE</scope>
    <source>
        <strain evidence="2">CCM 8862</strain>
    </source>
</reference>
<dbReference type="SUPFAM" id="SSF53448">
    <property type="entry name" value="Nucleotide-diphospho-sugar transferases"/>
    <property type="match status" value="1"/>
</dbReference>
<evidence type="ECO:0000313" key="3">
    <source>
        <dbReference type="Proteomes" id="UP000664332"/>
    </source>
</evidence>
<dbReference type="CDD" id="cd00761">
    <property type="entry name" value="Glyco_tranf_GTA_type"/>
    <property type="match status" value="1"/>
</dbReference>
<proteinExistence type="predicted"/>
<dbReference type="EMBL" id="JAFLEQ010000018">
    <property type="protein sequence ID" value="MBN9645295.1"/>
    <property type="molecule type" value="Genomic_DNA"/>
</dbReference>
<accession>A0A939E1K5</accession>